<dbReference type="PANTHER" id="PTHR10743">
    <property type="entry name" value="PROTEIN RER1"/>
    <property type="match status" value="1"/>
</dbReference>
<reference evidence="9" key="2">
    <citation type="submission" date="2015-01" db="EMBL/GenBank/DDBJ databases">
        <title>Evolutionary Origins and Diversification of the Mycorrhizal Mutualists.</title>
        <authorList>
            <consortium name="DOE Joint Genome Institute"/>
            <consortium name="Mycorrhizal Genomics Consortium"/>
            <person name="Kohler A."/>
            <person name="Kuo A."/>
            <person name="Nagy L.G."/>
            <person name="Floudas D."/>
            <person name="Copeland A."/>
            <person name="Barry K.W."/>
            <person name="Cichocki N."/>
            <person name="Veneault-Fourrey C."/>
            <person name="LaButti K."/>
            <person name="Lindquist E.A."/>
            <person name="Lipzen A."/>
            <person name="Lundell T."/>
            <person name="Morin E."/>
            <person name="Murat C."/>
            <person name="Riley R."/>
            <person name="Ohm R."/>
            <person name="Sun H."/>
            <person name="Tunlid A."/>
            <person name="Henrissat B."/>
            <person name="Grigoriev I.V."/>
            <person name="Hibbett D.S."/>
            <person name="Martin F."/>
        </authorList>
    </citation>
    <scope>NUCLEOTIDE SEQUENCE [LARGE SCALE GENOMIC DNA]</scope>
    <source>
        <strain evidence="9">MAFF 305830</strain>
    </source>
</reference>
<keyword evidence="5 6" id="KW-0472">Membrane</keyword>
<dbReference type="STRING" id="933852.A0A0C3B3V7"/>
<dbReference type="GO" id="GO:0005783">
    <property type="term" value="C:endoplasmic reticulum"/>
    <property type="evidence" value="ECO:0007669"/>
    <property type="project" value="GOC"/>
</dbReference>
<keyword evidence="9" id="KW-1185">Reference proteome</keyword>
<evidence type="ECO:0000313" key="9">
    <source>
        <dbReference type="Proteomes" id="UP000054097"/>
    </source>
</evidence>
<comment type="subcellular location">
    <subcellularLocation>
        <location evidence="1">Membrane</location>
        <topology evidence="1">Multi-pass membrane protein</topology>
    </subcellularLocation>
</comment>
<organism evidence="8 9">
    <name type="scientific">Serendipita vermifera MAFF 305830</name>
    <dbReference type="NCBI Taxonomy" id="933852"/>
    <lineage>
        <taxon>Eukaryota</taxon>
        <taxon>Fungi</taxon>
        <taxon>Dikarya</taxon>
        <taxon>Basidiomycota</taxon>
        <taxon>Agaricomycotina</taxon>
        <taxon>Agaricomycetes</taxon>
        <taxon>Sebacinales</taxon>
        <taxon>Serendipitaceae</taxon>
        <taxon>Serendipita</taxon>
    </lineage>
</organism>
<feature type="transmembrane region" description="Helical" evidence="7">
    <location>
        <begin position="128"/>
        <end position="148"/>
    </location>
</feature>
<keyword evidence="4 7" id="KW-1133">Transmembrane helix</keyword>
<feature type="transmembrane region" description="Helical" evidence="7">
    <location>
        <begin position="154"/>
        <end position="171"/>
    </location>
</feature>
<dbReference type="GO" id="GO:0006621">
    <property type="term" value="P:protein retention in ER lumen"/>
    <property type="evidence" value="ECO:0007669"/>
    <property type="project" value="TreeGrafter"/>
</dbReference>
<dbReference type="InterPro" id="IPR004932">
    <property type="entry name" value="Rer1"/>
</dbReference>
<evidence type="ECO:0000256" key="6">
    <source>
        <dbReference type="PIRNR" id="PIRNR016013"/>
    </source>
</evidence>
<dbReference type="GO" id="GO:0006890">
    <property type="term" value="P:retrograde vesicle-mediated transport, Golgi to endoplasmic reticulum"/>
    <property type="evidence" value="ECO:0007669"/>
    <property type="project" value="TreeGrafter"/>
</dbReference>
<name>A0A0C3B3V7_SERVB</name>
<dbReference type="GO" id="GO:0000139">
    <property type="term" value="C:Golgi membrane"/>
    <property type="evidence" value="ECO:0007669"/>
    <property type="project" value="TreeGrafter"/>
</dbReference>
<evidence type="ECO:0000256" key="3">
    <source>
        <dbReference type="ARBA" id="ARBA00022692"/>
    </source>
</evidence>
<protein>
    <recommendedName>
        <fullName evidence="6">Protein RER1</fullName>
    </recommendedName>
</protein>
<evidence type="ECO:0000256" key="7">
    <source>
        <dbReference type="SAM" id="Phobius"/>
    </source>
</evidence>
<evidence type="ECO:0000256" key="2">
    <source>
        <dbReference type="ARBA" id="ARBA00006070"/>
    </source>
</evidence>
<dbReference type="PIRSF" id="PIRSF016013">
    <property type="entry name" value="AtER_Rer1p"/>
    <property type="match status" value="1"/>
</dbReference>
<accession>A0A0C3B3V7</accession>
<dbReference type="PANTHER" id="PTHR10743:SF0">
    <property type="entry name" value="PROTEIN RER1"/>
    <property type="match status" value="1"/>
</dbReference>
<evidence type="ECO:0000256" key="4">
    <source>
        <dbReference type="ARBA" id="ARBA00022989"/>
    </source>
</evidence>
<gene>
    <name evidence="8" type="ORF">M408DRAFT_330276</name>
</gene>
<reference evidence="8 9" key="1">
    <citation type="submission" date="2014-04" db="EMBL/GenBank/DDBJ databases">
        <authorList>
            <consortium name="DOE Joint Genome Institute"/>
            <person name="Kuo A."/>
            <person name="Zuccaro A."/>
            <person name="Kohler A."/>
            <person name="Nagy L.G."/>
            <person name="Floudas D."/>
            <person name="Copeland A."/>
            <person name="Barry K.W."/>
            <person name="Cichocki N."/>
            <person name="Veneault-Fourrey C."/>
            <person name="LaButti K."/>
            <person name="Lindquist E.A."/>
            <person name="Lipzen A."/>
            <person name="Lundell T."/>
            <person name="Morin E."/>
            <person name="Murat C."/>
            <person name="Sun H."/>
            <person name="Tunlid A."/>
            <person name="Henrissat B."/>
            <person name="Grigoriev I.V."/>
            <person name="Hibbett D.S."/>
            <person name="Martin F."/>
            <person name="Nordberg H.P."/>
            <person name="Cantor M.N."/>
            <person name="Hua S.X."/>
        </authorList>
    </citation>
    <scope>NUCLEOTIDE SEQUENCE [LARGE SCALE GENOMIC DNA]</scope>
    <source>
        <strain evidence="8 9">MAFF 305830</strain>
    </source>
</reference>
<dbReference type="AlphaFoldDB" id="A0A0C3B3V7"/>
<dbReference type="HOGENOM" id="CLU_074889_0_0_1"/>
<sequence length="198" mass="23315">MMDSDPDSNLPPLVQQAQDQYRKYARQYQFYLDKTTPHVTQRWLGIGGLYAIFMLRVVISEGWYIICYAHAIYMLNLLLAFLQPRFDPSLEADLMDDEIEEGGPDATPLPTSAKDDEFRPFVRKLPEWNFWLSAMRATVLAFVASWFSMFDVPVFWPILVLYFCVLFALTMRRQIQHMIKYKYIPFDIGRKARYGGKR</sequence>
<dbReference type="OrthoDB" id="448250at2759"/>
<evidence type="ECO:0000256" key="1">
    <source>
        <dbReference type="ARBA" id="ARBA00004141"/>
    </source>
</evidence>
<evidence type="ECO:0000256" key="5">
    <source>
        <dbReference type="ARBA" id="ARBA00023136"/>
    </source>
</evidence>
<comment type="function">
    <text evidence="6">Involved in the retrieval of endoplasmic reticulum membrane proteins from the early Golgi compartment.</text>
</comment>
<dbReference type="EMBL" id="KN824302">
    <property type="protein sequence ID" value="KIM26894.1"/>
    <property type="molecule type" value="Genomic_DNA"/>
</dbReference>
<proteinExistence type="inferred from homology"/>
<evidence type="ECO:0000313" key="8">
    <source>
        <dbReference type="EMBL" id="KIM26894.1"/>
    </source>
</evidence>
<dbReference type="Proteomes" id="UP000054097">
    <property type="component" value="Unassembled WGS sequence"/>
</dbReference>
<comment type="similarity">
    <text evidence="2 6">Belongs to the RER1 family.</text>
</comment>
<keyword evidence="3 7" id="KW-0812">Transmembrane</keyword>
<dbReference type="Pfam" id="PF03248">
    <property type="entry name" value="Rer1"/>
    <property type="match status" value="1"/>
</dbReference>